<evidence type="ECO:0000256" key="3">
    <source>
        <dbReference type="ARBA" id="ARBA00022695"/>
    </source>
</evidence>
<dbReference type="PATRIC" id="fig|1423790.3.peg.194"/>
<proteinExistence type="predicted"/>
<dbReference type="NCBIfam" id="TIGR03124">
    <property type="entry name" value="citrate_citX"/>
    <property type="match status" value="1"/>
</dbReference>
<evidence type="ECO:0000313" key="5">
    <source>
        <dbReference type="EMBL" id="CCI85641.1"/>
    </source>
</evidence>
<dbReference type="InterPro" id="IPR005551">
    <property type="entry name" value="CitX"/>
</dbReference>
<organism evidence="5 6">
    <name type="scientific">Lactobacillus pasteurii DSM 23907 = CRBIP 24.76</name>
    <dbReference type="NCBI Taxonomy" id="1423790"/>
    <lineage>
        <taxon>Bacteria</taxon>
        <taxon>Bacillati</taxon>
        <taxon>Bacillota</taxon>
        <taxon>Bacilli</taxon>
        <taxon>Lactobacillales</taxon>
        <taxon>Lactobacillaceae</taxon>
        <taxon>Lactobacillus</taxon>
    </lineage>
</organism>
<evidence type="ECO:0000256" key="2">
    <source>
        <dbReference type="ARBA" id="ARBA00022679"/>
    </source>
</evidence>
<dbReference type="GO" id="GO:0050519">
    <property type="term" value="F:holo-citrate lyase synthase activity"/>
    <property type="evidence" value="ECO:0007669"/>
    <property type="project" value="UniProtKB-EC"/>
</dbReference>
<dbReference type="EC" id="2.7.7.61" evidence="1"/>
<dbReference type="eggNOG" id="COG3697">
    <property type="taxonomic scope" value="Bacteria"/>
</dbReference>
<keyword evidence="5" id="KW-0456">Lyase</keyword>
<dbReference type="STRING" id="1423790.BN53_06030"/>
<evidence type="ECO:0000313" key="6">
    <source>
        <dbReference type="Proteomes" id="UP000009311"/>
    </source>
</evidence>
<keyword evidence="3" id="KW-0548">Nucleotidyltransferase</keyword>
<accession>I7LBJ4</accession>
<keyword evidence="6" id="KW-1185">Reference proteome</keyword>
<dbReference type="Proteomes" id="UP000009311">
    <property type="component" value="Unassembled WGS sequence"/>
</dbReference>
<comment type="catalytic activity">
    <reaction evidence="4">
        <text>apo-[citrate lyase ACP] + 2'-(5''-triphospho-alpha-D-ribosyl)-3'-dephospho-CoA = holo-[citrate lyase ACP] + diphosphate</text>
        <dbReference type="Rhea" id="RHEA:16333"/>
        <dbReference type="Rhea" id="RHEA-COMP:10157"/>
        <dbReference type="Rhea" id="RHEA-COMP:10158"/>
        <dbReference type="ChEBI" id="CHEBI:29999"/>
        <dbReference type="ChEBI" id="CHEBI:33019"/>
        <dbReference type="ChEBI" id="CHEBI:61378"/>
        <dbReference type="ChEBI" id="CHEBI:82683"/>
        <dbReference type="EC" id="2.7.7.61"/>
    </reaction>
</comment>
<name>I7LBJ4_9LACO</name>
<dbReference type="OrthoDB" id="3196716at2"/>
<dbReference type="Pfam" id="PF03802">
    <property type="entry name" value="CitX"/>
    <property type="match status" value="1"/>
</dbReference>
<dbReference type="GO" id="GO:0016829">
    <property type="term" value="F:lyase activity"/>
    <property type="evidence" value="ECO:0007669"/>
    <property type="project" value="UniProtKB-KW"/>
</dbReference>
<dbReference type="AlphaFoldDB" id="I7LBJ4"/>
<dbReference type="GO" id="GO:0051191">
    <property type="term" value="P:prosthetic group biosynthetic process"/>
    <property type="evidence" value="ECO:0007669"/>
    <property type="project" value="InterPro"/>
</dbReference>
<evidence type="ECO:0000256" key="1">
    <source>
        <dbReference type="ARBA" id="ARBA00012524"/>
    </source>
</evidence>
<comment type="caution">
    <text evidence="5">The sequence shown here is derived from an EMBL/GenBank/DDBJ whole genome shotgun (WGS) entry which is preliminary data.</text>
</comment>
<reference evidence="5 6" key="1">
    <citation type="submission" date="2012-06" db="EMBL/GenBank/DDBJ databases">
        <title>Draft Genome Sequence of Lactobacillus pasteurii CRBIP 24.76T.</title>
        <authorList>
            <person name="Cousin S."/>
            <person name="Bouchier C."/>
            <person name="Loux V."/>
            <person name="Ma L."/>
            <person name="Creno S."/>
            <person name="Bizet C."/>
            <person name="Clermont D."/>
        </authorList>
    </citation>
    <scope>NUCLEOTIDE SEQUENCE [LARGE SCALE GENOMIC DNA]</scope>
    <source>
        <strain evidence="6">CRBIP 24.76T</strain>
    </source>
</reference>
<keyword evidence="2" id="KW-0808">Transferase</keyword>
<sequence>MTRNIFKDGKPQSITDVLQEKDMRVQIQQAVLHQHPDQVLVDIKMNIPGPIKNNRYLTRIFDKGIKDFKQTIEQVDLTAKLVKELDVDAGQEKFYIIGSDLFKIKKAAIAFEENSTFGRLFDADVITKNSPAAISRKDLGLPVRKCFLCNRPAKECARSRRHSVEEMQAYISKLYCEQFEK</sequence>
<evidence type="ECO:0000256" key="4">
    <source>
        <dbReference type="ARBA" id="ARBA00048574"/>
    </source>
</evidence>
<dbReference type="RefSeq" id="WP_009560193.1">
    <property type="nucleotide sequence ID" value="NZ_AYZN01000001.1"/>
</dbReference>
<dbReference type="EMBL" id="CAKD01000023">
    <property type="protein sequence ID" value="CCI85641.1"/>
    <property type="molecule type" value="Genomic_DNA"/>
</dbReference>
<gene>
    <name evidence="5" type="ORF">BN53_06030</name>
</gene>
<protein>
    <recommendedName>
        <fullName evidence="1">citrate lyase holo-[acyl-carrier protein] synthase</fullName>
        <ecNumber evidence="1">2.7.7.61</ecNumber>
    </recommendedName>
</protein>